<proteinExistence type="inferred from homology"/>
<evidence type="ECO:0000256" key="2">
    <source>
        <dbReference type="ARBA" id="ARBA00005375"/>
    </source>
</evidence>
<comment type="similarity">
    <text evidence="2">Belongs to the histidine acid phosphatase family.</text>
</comment>
<dbReference type="Pfam" id="PF00328">
    <property type="entry name" value="His_Phos_2"/>
    <property type="match status" value="2"/>
</dbReference>
<evidence type="ECO:0000313" key="9">
    <source>
        <dbReference type="RefSeq" id="XP_017780701.1"/>
    </source>
</evidence>
<keyword evidence="4" id="KW-0732">Signal</keyword>
<gene>
    <name evidence="9" type="primary">LOC108565650</name>
</gene>
<evidence type="ECO:0000256" key="7">
    <source>
        <dbReference type="ARBA" id="ARBA00023180"/>
    </source>
</evidence>
<dbReference type="InterPro" id="IPR000560">
    <property type="entry name" value="His_Pase_clade-2"/>
</dbReference>
<dbReference type="InterPro" id="IPR050645">
    <property type="entry name" value="Histidine_acid_phosphatase"/>
</dbReference>
<keyword evidence="5" id="KW-0378">Hydrolase</keyword>
<evidence type="ECO:0000256" key="6">
    <source>
        <dbReference type="ARBA" id="ARBA00023157"/>
    </source>
</evidence>
<evidence type="ECO:0000256" key="5">
    <source>
        <dbReference type="ARBA" id="ARBA00022801"/>
    </source>
</evidence>
<keyword evidence="7" id="KW-0325">Glycoprotein</keyword>
<sequence length="277" mass="32303">MSGVGKALKKRYGDFLGDVYYDGLLEAISSEYKRAMMSLQAVLASLFKPSKSHLKGDLNWQPVPFNYIPFAKDNLLATYITCPDIFNLQTDLDEDTQKLYTYLSKYSGLNITNSQELFTVYHNLRSLYELNLEVPDWVKRIWPQPIKNASQQFWEDIINQQLKKSAGSLLKKIHEDSQRKIDGSFKPKIVIYSGHDINIVSLMGAFKLFQKENIRYGSYVIVELHKIENDYYIKIIYENYNLSKPEVMHVPGCSEFCKFEKFVEVTKMFYPNENWCS</sequence>
<accession>A0ABM1N1K1</accession>
<dbReference type="GeneID" id="108565650"/>
<dbReference type="CDD" id="cd07061">
    <property type="entry name" value="HP_HAP_like"/>
    <property type="match status" value="1"/>
</dbReference>
<evidence type="ECO:0000256" key="1">
    <source>
        <dbReference type="ARBA" id="ARBA00000032"/>
    </source>
</evidence>
<comment type="catalytic activity">
    <reaction evidence="1">
        <text>a phosphate monoester + H2O = an alcohol + phosphate</text>
        <dbReference type="Rhea" id="RHEA:15017"/>
        <dbReference type="ChEBI" id="CHEBI:15377"/>
        <dbReference type="ChEBI" id="CHEBI:30879"/>
        <dbReference type="ChEBI" id="CHEBI:43474"/>
        <dbReference type="ChEBI" id="CHEBI:67140"/>
        <dbReference type="EC" id="3.1.3.2"/>
    </reaction>
</comment>
<name>A0ABM1N1K1_NICVS</name>
<organism evidence="8 9">
    <name type="scientific">Nicrophorus vespilloides</name>
    <name type="common">Boreal carrion beetle</name>
    <dbReference type="NCBI Taxonomy" id="110193"/>
    <lineage>
        <taxon>Eukaryota</taxon>
        <taxon>Metazoa</taxon>
        <taxon>Ecdysozoa</taxon>
        <taxon>Arthropoda</taxon>
        <taxon>Hexapoda</taxon>
        <taxon>Insecta</taxon>
        <taxon>Pterygota</taxon>
        <taxon>Neoptera</taxon>
        <taxon>Endopterygota</taxon>
        <taxon>Coleoptera</taxon>
        <taxon>Polyphaga</taxon>
        <taxon>Staphyliniformia</taxon>
        <taxon>Silphidae</taxon>
        <taxon>Nicrophorinae</taxon>
        <taxon>Nicrophorus</taxon>
    </lineage>
</organism>
<protein>
    <recommendedName>
        <fullName evidence="3">acid phosphatase</fullName>
        <ecNumber evidence="3">3.1.3.2</ecNumber>
    </recommendedName>
</protein>
<keyword evidence="8" id="KW-1185">Reference proteome</keyword>
<evidence type="ECO:0000313" key="8">
    <source>
        <dbReference type="Proteomes" id="UP000695000"/>
    </source>
</evidence>
<dbReference type="PANTHER" id="PTHR11567">
    <property type="entry name" value="ACID PHOSPHATASE-RELATED"/>
    <property type="match status" value="1"/>
</dbReference>
<dbReference type="Gene3D" id="3.40.50.1240">
    <property type="entry name" value="Phosphoglycerate mutase-like"/>
    <property type="match status" value="1"/>
</dbReference>
<dbReference type="SUPFAM" id="SSF53254">
    <property type="entry name" value="Phosphoglycerate mutase-like"/>
    <property type="match status" value="1"/>
</dbReference>
<dbReference type="EC" id="3.1.3.2" evidence="3"/>
<dbReference type="RefSeq" id="XP_017780701.1">
    <property type="nucleotide sequence ID" value="XM_017925212.1"/>
</dbReference>
<dbReference type="PANTHER" id="PTHR11567:SF211">
    <property type="entry name" value="PROSTATIC ACID PHOSPHATASE"/>
    <property type="match status" value="1"/>
</dbReference>
<keyword evidence="6" id="KW-1015">Disulfide bond</keyword>
<reference evidence="9" key="1">
    <citation type="submission" date="2025-08" db="UniProtKB">
        <authorList>
            <consortium name="RefSeq"/>
        </authorList>
    </citation>
    <scope>IDENTIFICATION</scope>
    <source>
        <tissue evidence="9">Whole Larva</tissue>
    </source>
</reference>
<evidence type="ECO:0000256" key="3">
    <source>
        <dbReference type="ARBA" id="ARBA00012646"/>
    </source>
</evidence>
<dbReference type="InterPro" id="IPR029033">
    <property type="entry name" value="His_PPase_superfam"/>
</dbReference>
<dbReference type="Proteomes" id="UP000695000">
    <property type="component" value="Unplaced"/>
</dbReference>
<evidence type="ECO:0000256" key="4">
    <source>
        <dbReference type="ARBA" id="ARBA00022729"/>
    </source>
</evidence>